<accession>A0A6G9YSU4</accession>
<dbReference type="KEGG" id="nah:F5544_41330"/>
<dbReference type="NCBIfam" id="NF003993">
    <property type="entry name" value="PRK05472.2-2"/>
    <property type="match status" value="1"/>
</dbReference>
<dbReference type="NCBIfam" id="NF003994">
    <property type="entry name" value="PRK05472.2-3"/>
    <property type="match status" value="1"/>
</dbReference>
<dbReference type="PANTHER" id="PTHR35786:SF1">
    <property type="entry name" value="REDOX-SENSING TRANSCRIPTIONAL REPRESSOR REX 1"/>
    <property type="match status" value="1"/>
</dbReference>
<dbReference type="InterPro" id="IPR022876">
    <property type="entry name" value="Tscrpt_rep_Rex"/>
</dbReference>
<evidence type="ECO:0000256" key="8">
    <source>
        <dbReference type="SAM" id="MobiDB-lite"/>
    </source>
</evidence>
<keyword evidence="4 7" id="KW-0520">NAD</keyword>
<dbReference type="GO" id="GO:0003677">
    <property type="term" value="F:DNA binding"/>
    <property type="evidence" value="ECO:0007669"/>
    <property type="project" value="UniProtKB-UniRule"/>
</dbReference>
<reference evidence="10 11" key="1">
    <citation type="journal article" date="2019" name="ACS Chem. Biol.">
        <title>Identification and Mobilization of a Cryptic Antibiotic Biosynthesis Gene Locus from a Human-Pathogenic Nocardia Isolate.</title>
        <authorList>
            <person name="Herisse M."/>
            <person name="Ishida K."/>
            <person name="Porter J.L."/>
            <person name="Howden B."/>
            <person name="Hertweck C."/>
            <person name="Stinear T.P."/>
            <person name="Pidot S.J."/>
        </authorList>
    </citation>
    <scope>NUCLEOTIDE SEQUENCE [LARGE SCALE GENOMIC DNA]</scope>
    <source>
        <strain evidence="10 11">AUSMDU00012717</strain>
    </source>
</reference>
<evidence type="ECO:0000256" key="5">
    <source>
        <dbReference type="ARBA" id="ARBA00023125"/>
    </source>
</evidence>
<keyword evidence="6 7" id="KW-0804">Transcription</keyword>
<protein>
    <recommendedName>
        <fullName evidence="7">Redox-sensing transcriptional repressor Rex</fullName>
    </recommendedName>
</protein>
<feature type="compositionally biased region" description="Low complexity" evidence="8">
    <location>
        <begin position="367"/>
        <end position="386"/>
    </location>
</feature>
<feature type="compositionally biased region" description="Basic and acidic residues" evidence="8">
    <location>
        <begin position="61"/>
        <end position="74"/>
    </location>
</feature>
<feature type="domain" description="CoA-binding" evidence="9">
    <location>
        <begin position="191"/>
        <end position="292"/>
    </location>
</feature>
<proteinExistence type="inferred from homology"/>
<evidence type="ECO:0000256" key="6">
    <source>
        <dbReference type="ARBA" id="ARBA00023163"/>
    </source>
</evidence>
<name>A0A6G9YSU4_9NOCA</name>
<dbReference type="GO" id="GO:0051775">
    <property type="term" value="P:response to redox state"/>
    <property type="evidence" value="ECO:0007669"/>
    <property type="project" value="InterPro"/>
</dbReference>
<dbReference type="GO" id="GO:0003700">
    <property type="term" value="F:DNA-binding transcription factor activity"/>
    <property type="evidence" value="ECO:0007669"/>
    <property type="project" value="UniProtKB-UniRule"/>
</dbReference>
<dbReference type="InterPro" id="IPR036388">
    <property type="entry name" value="WH-like_DNA-bd_sf"/>
</dbReference>
<gene>
    <name evidence="7" type="primary">rex</name>
    <name evidence="10" type="ORF">F5544_41330</name>
</gene>
<dbReference type="SUPFAM" id="SSF51735">
    <property type="entry name" value="NAD(P)-binding Rossmann-fold domains"/>
    <property type="match status" value="1"/>
</dbReference>
<feature type="compositionally biased region" description="Basic and acidic residues" evidence="8">
    <location>
        <begin position="83"/>
        <end position="105"/>
    </location>
</feature>
<dbReference type="SUPFAM" id="SSF46785">
    <property type="entry name" value="Winged helix' DNA-binding domain"/>
    <property type="match status" value="1"/>
</dbReference>
<evidence type="ECO:0000313" key="10">
    <source>
        <dbReference type="EMBL" id="QIS16076.1"/>
    </source>
</evidence>
<dbReference type="Pfam" id="PF02629">
    <property type="entry name" value="CoA_binding"/>
    <property type="match status" value="1"/>
</dbReference>
<dbReference type="Gene3D" id="3.40.50.720">
    <property type="entry name" value="NAD(P)-binding Rossmann-like Domain"/>
    <property type="match status" value="1"/>
</dbReference>
<dbReference type="InterPro" id="IPR009718">
    <property type="entry name" value="Rex_DNA-bd_C_dom"/>
</dbReference>
<comment type="similarity">
    <text evidence="7">Belongs to the transcriptional regulatory Rex family.</text>
</comment>
<dbReference type="InterPro" id="IPR058236">
    <property type="entry name" value="Rex_actinobacterial-type"/>
</dbReference>
<sequence length="395" mass="40882">MSTAISTLTSPDCARISVADPNRVVSLCPTRRVAAENEAQFTDFVQGFTSSYGGGTRPAAPRREPTPEIRHIDRGTGPFSGRRSTDDPDRARAGRGADDVTEQHEAPGGVSRALQKDIPQATVARLATYLRVLAMLADDGVAIVSSEELAVAAGVNSAKLRKDLSFLGPNGVRGVGYDVVKLHTRIEDVLGLSQGHRVVLVGAGNLGRALVGYGGFPRRGFTVVGIFDSDPAVIGLEVAGLTVGDVVDLDAAVAALAPTIAVITVPDDAAQDVCDRLVAAGLQSILSFAPCELSVPGTVEVRRVDLAAELQMLSFETARNVAETTAAAELPEVTPAIPGRITLPGVTADGRHRGMAGHAANGHPALKHSTTQHATAKHAAASHSATEPSSKGSVV</sequence>
<dbReference type="GO" id="GO:0005737">
    <property type="term" value="C:cytoplasm"/>
    <property type="evidence" value="ECO:0007669"/>
    <property type="project" value="UniProtKB-SubCell"/>
</dbReference>
<feature type="DNA-binding region" description="H-T-H motif" evidence="7">
    <location>
        <begin position="128"/>
        <end position="167"/>
    </location>
</feature>
<keyword evidence="1 7" id="KW-0963">Cytoplasm</keyword>
<dbReference type="NCBIfam" id="NF003992">
    <property type="entry name" value="PRK05472.2-1"/>
    <property type="match status" value="1"/>
</dbReference>
<comment type="subcellular location">
    <subcellularLocation>
        <location evidence="7">Cytoplasm</location>
    </subcellularLocation>
</comment>
<dbReference type="EMBL" id="CP046172">
    <property type="protein sequence ID" value="QIS16076.1"/>
    <property type="molecule type" value="Genomic_DNA"/>
</dbReference>
<feature type="region of interest" description="Disordered" evidence="8">
    <location>
        <begin position="49"/>
        <end position="109"/>
    </location>
</feature>
<dbReference type="InterPro" id="IPR036291">
    <property type="entry name" value="NAD(P)-bd_dom_sf"/>
</dbReference>
<feature type="region of interest" description="Disordered" evidence="8">
    <location>
        <begin position="352"/>
        <end position="395"/>
    </location>
</feature>
<keyword evidence="5 7" id="KW-0238">DNA-binding</keyword>
<keyword evidence="2 7" id="KW-0678">Repressor</keyword>
<dbReference type="SMART" id="SM00881">
    <property type="entry name" value="CoA_binding"/>
    <property type="match status" value="1"/>
</dbReference>
<dbReference type="AlphaFoldDB" id="A0A6G9YSU4"/>
<dbReference type="NCBIfam" id="NF003996">
    <property type="entry name" value="PRK05472.2-5"/>
    <property type="match status" value="1"/>
</dbReference>
<evidence type="ECO:0000256" key="7">
    <source>
        <dbReference type="HAMAP-Rule" id="MF_01131"/>
    </source>
</evidence>
<evidence type="ECO:0000256" key="4">
    <source>
        <dbReference type="ARBA" id="ARBA00023027"/>
    </source>
</evidence>
<evidence type="ECO:0000259" key="9">
    <source>
        <dbReference type="SMART" id="SM00881"/>
    </source>
</evidence>
<dbReference type="Proteomes" id="UP000503540">
    <property type="component" value="Chromosome"/>
</dbReference>
<dbReference type="Pfam" id="PF06971">
    <property type="entry name" value="Put_DNA-bind_N"/>
    <property type="match status" value="1"/>
</dbReference>
<evidence type="ECO:0000313" key="11">
    <source>
        <dbReference type="Proteomes" id="UP000503540"/>
    </source>
</evidence>
<dbReference type="InterPro" id="IPR036390">
    <property type="entry name" value="WH_DNA-bd_sf"/>
</dbReference>
<dbReference type="InterPro" id="IPR003781">
    <property type="entry name" value="CoA-bd"/>
</dbReference>
<evidence type="ECO:0000256" key="1">
    <source>
        <dbReference type="ARBA" id="ARBA00022490"/>
    </source>
</evidence>
<feature type="binding site" evidence="7">
    <location>
        <begin position="202"/>
        <end position="207"/>
    </location>
    <ligand>
        <name>NAD(+)</name>
        <dbReference type="ChEBI" id="CHEBI:57540"/>
    </ligand>
</feature>
<dbReference type="HAMAP" id="MF_01131">
    <property type="entry name" value="Rex"/>
    <property type="match status" value="1"/>
</dbReference>
<keyword evidence="3 7" id="KW-0805">Transcription regulation</keyword>
<dbReference type="GO" id="GO:0045892">
    <property type="term" value="P:negative regulation of DNA-templated transcription"/>
    <property type="evidence" value="ECO:0007669"/>
    <property type="project" value="InterPro"/>
</dbReference>
<comment type="function">
    <text evidence="7">Modulates transcription in response to changes in cellular NADH/NAD(+) redox state.</text>
</comment>
<dbReference type="Gene3D" id="1.10.10.10">
    <property type="entry name" value="Winged helix-like DNA-binding domain superfamily/Winged helix DNA-binding domain"/>
    <property type="match status" value="1"/>
</dbReference>
<dbReference type="NCBIfam" id="NF003995">
    <property type="entry name" value="PRK05472.2-4"/>
    <property type="match status" value="1"/>
</dbReference>
<organism evidence="10 11">
    <name type="scientific">Nocardia arthritidis</name>
    <dbReference type="NCBI Taxonomy" id="228602"/>
    <lineage>
        <taxon>Bacteria</taxon>
        <taxon>Bacillati</taxon>
        <taxon>Actinomycetota</taxon>
        <taxon>Actinomycetes</taxon>
        <taxon>Mycobacteriales</taxon>
        <taxon>Nocardiaceae</taxon>
        <taxon>Nocardia</taxon>
    </lineage>
</organism>
<comment type="subunit">
    <text evidence="7">Homodimer.</text>
</comment>
<evidence type="ECO:0000256" key="2">
    <source>
        <dbReference type="ARBA" id="ARBA00022491"/>
    </source>
</evidence>
<dbReference type="PANTHER" id="PTHR35786">
    <property type="entry name" value="REDOX-SENSING TRANSCRIPTIONAL REPRESSOR REX"/>
    <property type="match status" value="1"/>
</dbReference>
<evidence type="ECO:0000256" key="3">
    <source>
        <dbReference type="ARBA" id="ARBA00023015"/>
    </source>
</evidence>
<keyword evidence="11" id="KW-1185">Reference proteome</keyword>